<feature type="compositionally biased region" description="Polar residues" evidence="9">
    <location>
        <begin position="381"/>
        <end position="393"/>
    </location>
</feature>
<evidence type="ECO:0000256" key="9">
    <source>
        <dbReference type="SAM" id="MobiDB-lite"/>
    </source>
</evidence>
<dbReference type="GO" id="GO:0000290">
    <property type="term" value="P:deadenylation-dependent decapping of nuclear-transcribed mRNA"/>
    <property type="evidence" value="ECO:0007669"/>
    <property type="project" value="InterPro"/>
</dbReference>
<accession>A0A1X6NFZ2</accession>
<feature type="region of interest" description="Disordered" evidence="9">
    <location>
        <begin position="280"/>
        <end position="325"/>
    </location>
</feature>
<evidence type="ECO:0000256" key="5">
    <source>
        <dbReference type="ARBA" id="ARBA00022723"/>
    </source>
</evidence>
<dbReference type="PANTHER" id="PTHR23114:SF17">
    <property type="entry name" value="M7GPPPN-MRNA HYDROLASE"/>
    <property type="match status" value="1"/>
</dbReference>
<dbReference type="GO" id="GO:0003723">
    <property type="term" value="F:RNA binding"/>
    <property type="evidence" value="ECO:0007669"/>
    <property type="project" value="UniProtKB-KW"/>
</dbReference>
<dbReference type="Pfam" id="PF05026">
    <property type="entry name" value="DCP2"/>
    <property type="match status" value="1"/>
</dbReference>
<comment type="similarity">
    <text evidence="3">Belongs to the Nudix hydrolase family. DCP2 subfamily.</text>
</comment>
<dbReference type="PROSITE" id="PS51462">
    <property type="entry name" value="NUDIX"/>
    <property type="match status" value="1"/>
</dbReference>
<organism evidence="11 12">
    <name type="scientific">Postia placenta MAD-698-R-SB12</name>
    <dbReference type="NCBI Taxonomy" id="670580"/>
    <lineage>
        <taxon>Eukaryota</taxon>
        <taxon>Fungi</taxon>
        <taxon>Dikarya</taxon>
        <taxon>Basidiomycota</taxon>
        <taxon>Agaricomycotina</taxon>
        <taxon>Agaricomycetes</taxon>
        <taxon>Polyporales</taxon>
        <taxon>Adustoporiaceae</taxon>
        <taxon>Rhodonia</taxon>
    </lineage>
</organism>
<sequence>MASSSSSSPEISAASAATGSSQSTIQYAHLTREEVLEELSSRFILNLPGEELASVERVCFQVEQAHWYYEDFIREQAPSKFPSYTLKTFSEVLFRVCPPLQHWAHDHERAYESFMKYKTRVPVCGAIMLNDTWEKCVLVKGWKSSAGWGFPKGKINEQEPRTRCAAREVLEETGYDLEGQIVPEDVIELSIKEQSISLYIVPGVPEDYPFKTRTRKEISKIAWFRLSDLPTWKRSKSVPGKFYLISPFIGPLKAFINSRKPRNLQRRPRRSDSMQIYQELHQSSEEDSMPIESCQAASSDLHAQESSSQSSSADNGEPQTPSPQYSAPLVHYEVKQPVIQAASDAGDSLDLTGVDPHFARLLSSLTLSASTTSVPADSRLSIDQSQLPSSFTSKDAAPRPMAAAESSGRSYATKESSVATGLTNGYSSSVTPSTTVSPRSQSRPPTTTPMRSSVQRLSNSSPQPRIGSSSSAGDYTVGTISSAVVSSSPRSGAADMTSSKQSPKLARPRHGSKASADISPYLSRPRDISKEMKYISMLENVAKESDKISHQRIHASPSYQSMLVYPIEPPSGMPGPSISVPPVSLYGRLDSSLIYTSGPTTLETFASGVPPVPRQIPLHGAPIYDDPFTVRPRTSAAFHPLVYPPSFRQPLDESIRRTTPGIEHGQMPRPLMSGNYLPPGSVPHYTQPSSALHAQPMAGAPGVTPLRVVPPPFPAAVYGEQPPLSAPAISPSSTFAFPPNAPRPANNAHLLSILNTPSTAHRTVPVQAGLMNGMGPR</sequence>
<dbReference type="InterPro" id="IPR007722">
    <property type="entry name" value="DCP2_BoxA"/>
</dbReference>
<feature type="region of interest" description="Disordered" evidence="9">
    <location>
        <begin position="372"/>
        <end position="523"/>
    </location>
</feature>
<dbReference type="EMBL" id="KZ110591">
    <property type="protein sequence ID" value="OSX67559.1"/>
    <property type="molecule type" value="Genomic_DNA"/>
</dbReference>
<keyword evidence="6" id="KW-0378">Hydrolase</keyword>
<name>A0A1X6NFZ2_9APHY</name>
<comment type="subcellular location">
    <subcellularLocation>
        <location evidence="2">Cytoplasm</location>
    </subcellularLocation>
</comment>
<evidence type="ECO:0000256" key="2">
    <source>
        <dbReference type="ARBA" id="ARBA00004496"/>
    </source>
</evidence>
<dbReference type="FunFam" id="3.90.79.10:FF:000003">
    <property type="entry name" value="M7GpppN-mRNA hydrolase isoform 2"/>
    <property type="match status" value="1"/>
</dbReference>
<dbReference type="Gene3D" id="1.10.10.1050">
    <property type="entry name" value="Dcp2, box A domain"/>
    <property type="match status" value="1"/>
</dbReference>
<evidence type="ECO:0000256" key="3">
    <source>
        <dbReference type="ARBA" id="ARBA00005279"/>
    </source>
</evidence>
<keyword evidence="8" id="KW-0464">Manganese</keyword>
<dbReference type="Pfam" id="PF00293">
    <property type="entry name" value="NUDIX"/>
    <property type="match status" value="1"/>
</dbReference>
<reference evidence="11 12" key="1">
    <citation type="submission" date="2017-04" db="EMBL/GenBank/DDBJ databases">
        <title>Genome Sequence of the Model Brown-Rot Fungus Postia placenta SB12.</title>
        <authorList>
            <consortium name="DOE Joint Genome Institute"/>
            <person name="Gaskell J."/>
            <person name="Kersten P."/>
            <person name="Larrondo L.F."/>
            <person name="Canessa P."/>
            <person name="Martinez D."/>
            <person name="Hibbett D."/>
            <person name="Schmoll M."/>
            <person name="Kubicek C.P."/>
            <person name="Martinez A.T."/>
            <person name="Yadav J."/>
            <person name="Master E."/>
            <person name="Magnuson J.K."/>
            <person name="James T."/>
            <person name="Yaver D."/>
            <person name="Berka R."/>
            <person name="Labutti K."/>
            <person name="Lipzen A."/>
            <person name="Aerts A."/>
            <person name="Barry K."/>
            <person name="Henrissat B."/>
            <person name="Blanchette R."/>
            <person name="Grigoriev I."/>
            <person name="Cullen D."/>
        </authorList>
    </citation>
    <scope>NUCLEOTIDE SEQUENCE [LARGE SCALE GENOMIC DNA]</scope>
    <source>
        <strain evidence="11 12">MAD-698-R-SB12</strain>
    </source>
</reference>
<dbReference type="GO" id="GO:0030145">
    <property type="term" value="F:manganese ion binding"/>
    <property type="evidence" value="ECO:0007669"/>
    <property type="project" value="InterPro"/>
</dbReference>
<keyword evidence="4" id="KW-0963">Cytoplasm</keyword>
<evidence type="ECO:0000256" key="6">
    <source>
        <dbReference type="ARBA" id="ARBA00022801"/>
    </source>
</evidence>
<proteinExistence type="inferred from homology"/>
<evidence type="ECO:0000256" key="4">
    <source>
        <dbReference type="ARBA" id="ARBA00022490"/>
    </source>
</evidence>
<dbReference type="GO" id="GO:0000932">
    <property type="term" value="C:P-body"/>
    <property type="evidence" value="ECO:0007669"/>
    <property type="project" value="TreeGrafter"/>
</dbReference>
<dbReference type="CDD" id="cd03672">
    <property type="entry name" value="NUDIX_Dcp2p_Nudt20"/>
    <property type="match status" value="1"/>
</dbReference>
<dbReference type="InterPro" id="IPR020084">
    <property type="entry name" value="NUDIX_hydrolase_CS"/>
</dbReference>
<feature type="compositionally biased region" description="Polar residues" evidence="9">
    <location>
        <begin position="407"/>
        <end position="426"/>
    </location>
</feature>
<evidence type="ECO:0000259" key="10">
    <source>
        <dbReference type="PROSITE" id="PS51462"/>
    </source>
</evidence>
<dbReference type="AlphaFoldDB" id="A0A1X6NFZ2"/>
<feature type="domain" description="Nudix hydrolase" evidence="10">
    <location>
        <begin position="119"/>
        <end position="248"/>
    </location>
</feature>
<feature type="compositionally biased region" description="Low complexity" evidence="9">
    <location>
        <begin position="427"/>
        <end position="471"/>
    </location>
</feature>
<dbReference type="SUPFAM" id="SSF55811">
    <property type="entry name" value="Nudix"/>
    <property type="match status" value="1"/>
</dbReference>
<dbReference type="OrthoDB" id="18996at2759"/>
<evidence type="ECO:0000313" key="11">
    <source>
        <dbReference type="EMBL" id="OSX67559.1"/>
    </source>
</evidence>
<dbReference type="GO" id="GO:0140933">
    <property type="term" value="F:5'-(N(7)-methylguanosine 5'-triphospho)-[mRNA] hydrolase activity"/>
    <property type="evidence" value="ECO:0007669"/>
    <property type="project" value="InterPro"/>
</dbReference>
<dbReference type="InterPro" id="IPR036189">
    <property type="entry name" value="DCP2_BoxA_sf"/>
</dbReference>
<comment type="cofactor">
    <cofactor evidence="1">
        <name>Mn(2+)</name>
        <dbReference type="ChEBI" id="CHEBI:29035"/>
    </cofactor>
</comment>
<evidence type="ECO:0000256" key="8">
    <source>
        <dbReference type="ARBA" id="ARBA00023211"/>
    </source>
</evidence>
<keyword evidence="5" id="KW-0479">Metal-binding</keyword>
<dbReference type="GeneID" id="36326719"/>
<dbReference type="STRING" id="670580.A0A1X6NFZ2"/>
<gene>
    <name evidence="11" type="ORF">POSPLADRAFT_1064157</name>
</gene>
<evidence type="ECO:0000256" key="7">
    <source>
        <dbReference type="ARBA" id="ARBA00022884"/>
    </source>
</evidence>
<dbReference type="InterPro" id="IPR044099">
    <property type="entry name" value="Dcp2_NUDIX"/>
</dbReference>
<dbReference type="Gene3D" id="3.90.79.10">
    <property type="entry name" value="Nucleoside Triphosphate Pyrophosphohydrolase"/>
    <property type="match status" value="1"/>
</dbReference>
<feature type="compositionally biased region" description="Low complexity" evidence="9">
    <location>
        <begin position="481"/>
        <end position="494"/>
    </location>
</feature>
<dbReference type="InterPro" id="IPR015797">
    <property type="entry name" value="NUDIX_hydrolase-like_dom_sf"/>
</dbReference>
<dbReference type="PANTHER" id="PTHR23114">
    <property type="entry name" value="M7GPPPN-MRNA HYDROLASE"/>
    <property type="match status" value="1"/>
</dbReference>
<evidence type="ECO:0000256" key="1">
    <source>
        <dbReference type="ARBA" id="ARBA00001936"/>
    </source>
</evidence>
<dbReference type="Proteomes" id="UP000194127">
    <property type="component" value="Unassembled WGS sequence"/>
</dbReference>
<dbReference type="RefSeq" id="XP_024344353.1">
    <property type="nucleotide sequence ID" value="XM_024481769.1"/>
</dbReference>
<dbReference type="SUPFAM" id="SSF140586">
    <property type="entry name" value="Dcp2 domain-like"/>
    <property type="match status" value="1"/>
</dbReference>
<keyword evidence="7" id="KW-0694">RNA-binding</keyword>
<dbReference type="PROSITE" id="PS00893">
    <property type="entry name" value="NUDIX_BOX"/>
    <property type="match status" value="1"/>
</dbReference>
<feature type="compositionally biased region" description="Low complexity" evidence="9">
    <location>
        <begin position="297"/>
        <end position="314"/>
    </location>
</feature>
<dbReference type="SMART" id="SM01125">
    <property type="entry name" value="DCP2"/>
    <property type="match status" value="1"/>
</dbReference>
<evidence type="ECO:0000313" key="12">
    <source>
        <dbReference type="Proteomes" id="UP000194127"/>
    </source>
</evidence>
<protein>
    <recommendedName>
        <fullName evidence="10">Nudix hydrolase domain-containing protein</fullName>
    </recommendedName>
</protein>
<keyword evidence="12" id="KW-1185">Reference proteome</keyword>
<dbReference type="GO" id="GO:0000184">
    <property type="term" value="P:nuclear-transcribed mRNA catabolic process, nonsense-mediated decay"/>
    <property type="evidence" value="ECO:0007669"/>
    <property type="project" value="InterPro"/>
</dbReference>
<dbReference type="InterPro" id="IPR000086">
    <property type="entry name" value="NUDIX_hydrolase_dom"/>
</dbReference>